<feature type="domain" description="HTH cro/C1-type" evidence="2">
    <location>
        <begin position="35"/>
        <end position="89"/>
    </location>
</feature>
<dbReference type="Proteomes" id="UP000198806">
    <property type="component" value="Unassembled WGS sequence"/>
</dbReference>
<proteinExistence type="predicted"/>
<accession>A0A1I5CXI2</accession>
<dbReference type="CDD" id="cd00093">
    <property type="entry name" value="HTH_XRE"/>
    <property type="match status" value="1"/>
</dbReference>
<dbReference type="SUPFAM" id="SSF47413">
    <property type="entry name" value="lambda repressor-like DNA-binding domains"/>
    <property type="match status" value="1"/>
</dbReference>
<dbReference type="PROSITE" id="PS50943">
    <property type="entry name" value="HTH_CROC1"/>
    <property type="match status" value="1"/>
</dbReference>
<dbReference type="SMART" id="SM00530">
    <property type="entry name" value="HTH_XRE"/>
    <property type="match status" value="1"/>
</dbReference>
<evidence type="ECO:0000313" key="3">
    <source>
        <dbReference type="EMBL" id="SFN91674.1"/>
    </source>
</evidence>
<dbReference type="RefSeq" id="WP_316284526.1">
    <property type="nucleotide sequence ID" value="NZ_JAHLON010000051.1"/>
</dbReference>
<evidence type="ECO:0000259" key="2">
    <source>
        <dbReference type="PROSITE" id="PS50943"/>
    </source>
</evidence>
<keyword evidence="4" id="KW-1185">Reference proteome</keyword>
<evidence type="ECO:0000313" key="4">
    <source>
        <dbReference type="Proteomes" id="UP000198806"/>
    </source>
</evidence>
<organism evidence="3 4">
    <name type="scientific">Anaerocolumna aminovalerica</name>
    <dbReference type="NCBI Taxonomy" id="1527"/>
    <lineage>
        <taxon>Bacteria</taxon>
        <taxon>Bacillati</taxon>
        <taxon>Bacillota</taxon>
        <taxon>Clostridia</taxon>
        <taxon>Lachnospirales</taxon>
        <taxon>Lachnospiraceae</taxon>
        <taxon>Anaerocolumna</taxon>
    </lineage>
</organism>
<reference evidence="3 4" key="1">
    <citation type="submission" date="2016-10" db="EMBL/GenBank/DDBJ databases">
        <authorList>
            <person name="de Groot N.N."/>
        </authorList>
    </citation>
    <scope>NUCLEOTIDE SEQUENCE [LARGE SCALE GENOMIC DNA]</scope>
    <source>
        <strain evidence="3 4">DSM 1283</strain>
    </source>
</reference>
<dbReference type="PANTHER" id="PTHR46558">
    <property type="entry name" value="TRACRIPTIONAL REGULATORY PROTEIN-RELATED-RELATED"/>
    <property type="match status" value="1"/>
</dbReference>
<dbReference type="Gene3D" id="2.10.260.10">
    <property type="match status" value="1"/>
</dbReference>
<dbReference type="InterPro" id="IPR037914">
    <property type="entry name" value="SpoVT-AbrB_sf"/>
</dbReference>
<evidence type="ECO:0000256" key="1">
    <source>
        <dbReference type="ARBA" id="ARBA00023125"/>
    </source>
</evidence>
<dbReference type="Pfam" id="PF01381">
    <property type="entry name" value="HTH_3"/>
    <property type="match status" value="1"/>
</dbReference>
<gene>
    <name evidence="3" type="ORF">SAMN04489757_10494</name>
</gene>
<dbReference type="AlphaFoldDB" id="A0A1I5CXI2"/>
<name>A0A1I5CXI2_9FIRM</name>
<dbReference type="PANTHER" id="PTHR46558:SF4">
    <property type="entry name" value="DNA-BIDING PHAGE PROTEIN"/>
    <property type="match status" value="1"/>
</dbReference>
<dbReference type="SUPFAM" id="SSF89447">
    <property type="entry name" value="AbrB/MazE/MraZ-like"/>
    <property type="match status" value="1"/>
</dbReference>
<dbReference type="STRING" id="1527.SAMN04489757_10494"/>
<dbReference type="InterPro" id="IPR001387">
    <property type="entry name" value="Cro/C1-type_HTH"/>
</dbReference>
<dbReference type="NCBIfam" id="TIGR01439">
    <property type="entry name" value="lp_hng_hel_AbrB"/>
    <property type="match status" value="1"/>
</dbReference>
<dbReference type="EMBL" id="FOWD01000004">
    <property type="protein sequence ID" value="SFN91674.1"/>
    <property type="molecule type" value="Genomic_DNA"/>
</dbReference>
<dbReference type="SMART" id="SM00966">
    <property type="entry name" value="SpoVT_AbrB"/>
    <property type="match status" value="1"/>
</dbReference>
<dbReference type="GO" id="GO:0003677">
    <property type="term" value="F:DNA binding"/>
    <property type="evidence" value="ECO:0007669"/>
    <property type="project" value="UniProtKB-KW"/>
</dbReference>
<protein>
    <submittedName>
        <fullName evidence="3">Looped-hinge helix DNA binding domain-containing protein, AbrB family</fullName>
    </submittedName>
</protein>
<dbReference type="InterPro" id="IPR007159">
    <property type="entry name" value="SpoVT-AbrB_dom"/>
</dbReference>
<keyword evidence="1" id="KW-0238">DNA-binding</keyword>
<dbReference type="Pfam" id="PF04014">
    <property type="entry name" value="MazE_antitoxin"/>
    <property type="match status" value="1"/>
</dbReference>
<dbReference type="Gene3D" id="1.10.260.40">
    <property type="entry name" value="lambda repressor-like DNA-binding domains"/>
    <property type="match status" value="1"/>
</dbReference>
<sequence>MYVTVGCILYDLRVILNKRGVKSMNSSNNNISANLRYLRNRRRLSQEEVAEQVGVTRQAVAKWEKGDSLPDILNCEALADLFDVSLNDLVRYDPEQEGVPIGPKNKHIFGTVTIGERGQIVLPKKARDTLKLKTGDTLVVLGDSSPVSAGIALVSSDTFLRMTGEVSNVFFKGKEDKL</sequence>
<dbReference type="InterPro" id="IPR010982">
    <property type="entry name" value="Lambda_DNA-bd_dom_sf"/>
</dbReference>